<name>A0A7J9MEP5_GOSSC</name>
<comment type="caution">
    <text evidence="1">The sequence shown here is derived from an EMBL/GenBank/DDBJ whole genome shotgun (WGS) entry which is preliminary data.</text>
</comment>
<reference evidence="1 2" key="1">
    <citation type="journal article" date="2019" name="Genome Biol. Evol.">
        <title>Insights into the evolution of the New World diploid cottons (Gossypium, subgenus Houzingenia) based on genome sequencing.</title>
        <authorList>
            <person name="Grover C.E."/>
            <person name="Arick M.A. 2nd"/>
            <person name="Thrash A."/>
            <person name="Conover J.L."/>
            <person name="Sanders W.S."/>
            <person name="Peterson D.G."/>
            <person name="Frelichowski J.E."/>
            <person name="Scheffler J.A."/>
            <person name="Scheffler B.E."/>
            <person name="Wendel J.F."/>
        </authorList>
    </citation>
    <scope>NUCLEOTIDE SEQUENCE [LARGE SCALE GENOMIC DNA]</scope>
    <source>
        <strain evidence="1">1</strain>
        <tissue evidence="1">Leaf</tissue>
    </source>
</reference>
<accession>A0A7J9MEP5</accession>
<dbReference type="Proteomes" id="UP000593576">
    <property type="component" value="Unassembled WGS sequence"/>
</dbReference>
<gene>
    <name evidence="1" type="ORF">Goshw_030081</name>
</gene>
<keyword evidence="2" id="KW-1185">Reference proteome</keyword>
<dbReference type="AlphaFoldDB" id="A0A7J9MEP5"/>
<proteinExistence type="predicted"/>
<dbReference type="EMBL" id="JABFAF010000010">
    <property type="protein sequence ID" value="MBA0869552.1"/>
    <property type="molecule type" value="Genomic_DNA"/>
</dbReference>
<protein>
    <submittedName>
        <fullName evidence="1">Uncharacterized protein</fullName>
    </submittedName>
</protein>
<evidence type="ECO:0000313" key="1">
    <source>
        <dbReference type="EMBL" id="MBA0869552.1"/>
    </source>
</evidence>
<sequence length="20" mass="2359">MLSLFLTSFAHMRKVITILH</sequence>
<evidence type="ECO:0000313" key="2">
    <source>
        <dbReference type="Proteomes" id="UP000593576"/>
    </source>
</evidence>
<organism evidence="1 2">
    <name type="scientific">Gossypium schwendimanii</name>
    <name type="common">Cotton</name>
    <dbReference type="NCBI Taxonomy" id="34291"/>
    <lineage>
        <taxon>Eukaryota</taxon>
        <taxon>Viridiplantae</taxon>
        <taxon>Streptophyta</taxon>
        <taxon>Embryophyta</taxon>
        <taxon>Tracheophyta</taxon>
        <taxon>Spermatophyta</taxon>
        <taxon>Magnoliopsida</taxon>
        <taxon>eudicotyledons</taxon>
        <taxon>Gunneridae</taxon>
        <taxon>Pentapetalae</taxon>
        <taxon>rosids</taxon>
        <taxon>malvids</taxon>
        <taxon>Malvales</taxon>
        <taxon>Malvaceae</taxon>
        <taxon>Malvoideae</taxon>
        <taxon>Gossypium</taxon>
    </lineage>
</organism>
<dbReference type="OrthoDB" id="20381at2759"/>